<evidence type="ECO:0000256" key="8">
    <source>
        <dbReference type="SAM" id="Phobius"/>
    </source>
</evidence>
<comment type="subcellular location">
    <subcellularLocation>
        <location evidence="1">Cell membrane</location>
        <topology evidence="1">Multi-pass membrane protein</topology>
    </subcellularLocation>
</comment>
<feature type="transmembrane region" description="Helical" evidence="8">
    <location>
        <begin position="156"/>
        <end position="174"/>
    </location>
</feature>
<feature type="transmembrane region" description="Helical" evidence="8">
    <location>
        <begin position="277"/>
        <end position="297"/>
    </location>
</feature>
<keyword evidence="6 8" id="KW-1133">Transmembrane helix</keyword>
<comment type="similarity">
    <text evidence="2">Belongs to the major facilitator superfamily. EmrB family.</text>
</comment>
<dbReference type="GO" id="GO:0022857">
    <property type="term" value="F:transmembrane transporter activity"/>
    <property type="evidence" value="ECO:0007669"/>
    <property type="project" value="InterPro"/>
</dbReference>
<evidence type="ECO:0000259" key="9">
    <source>
        <dbReference type="PROSITE" id="PS50850"/>
    </source>
</evidence>
<feature type="transmembrane region" description="Helical" evidence="8">
    <location>
        <begin position="354"/>
        <end position="371"/>
    </location>
</feature>
<dbReference type="CDD" id="cd17503">
    <property type="entry name" value="MFS_LmrB_MDR_like"/>
    <property type="match status" value="1"/>
</dbReference>
<dbReference type="EMBL" id="NRHA01000010">
    <property type="protein sequence ID" value="PCC54216.1"/>
    <property type="molecule type" value="Genomic_DNA"/>
</dbReference>
<dbReference type="Gene3D" id="1.20.1250.20">
    <property type="entry name" value="MFS general substrate transporter like domains"/>
    <property type="match status" value="1"/>
</dbReference>
<dbReference type="Proteomes" id="UP000217881">
    <property type="component" value="Unassembled WGS sequence"/>
</dbReference>
<comment type="caution">
    <text evidence="10">The sequence shown here is derived from an EMBL/GenBank/DDBJ whole genome shotgun (WGS) entry which is preliminary data.</text>
</comment>
<dbReference type="Gene3D" id="1.20.1720.10">
    <property type="entry name" value="Multidrug resistance protein D"/>
    <property type="match status" value="1"/>
</dbReference>
<organism evidence="10 11">
    <name type="scientific">Brevibacterium aurantiacum</name>
    <dbReference type="NCBI Taxonomy" id="273384"/>
    <lineage>
        <taxon>Bacteria</taxon>
        <taxon>Bacillati</taxon>
        <taxon>Actinomycetota</taxon>
        <taxon>Actinomycetes</taxon>
        <taxon>Micrococcales</taxon>
        <taxon>Brevibacteriaceae</taxon>
        <taxon>Brevibacterium</taxon>
    </lineage>
</organism>
<keyword evidence="7 8" id="KW-0472">Membrane</keyword>
<feature type="transmembrane region" description="Helical" evidence="8">
    <location>
        <begin position="383"/>
        <end position="401"/>
    </location>
</feature>
<feature type="transmembrane region" description="Helical" evidence="8">
    <location>
        <begin position="124"/>
        <end position="150"/>
    </location>
</feature>
<dbReference type="InterPro" id="IPR004638">
    <property type="entry name" value="EmrB-like"/>
</dbReference>
<evidence type="ECO:0000256" key="7">
    <source>
        <dbReference type="ARBA" id="ARBA00023136"/>
    </source>
</evidence>
<evidence type="ECO:0000256" key="1">
    <source>
        <dbReference type="ARBA" id="ARBA00004651"/>
    </source>
</evidence>
<dbReference type="PRINTS" id="PR01036">
    <property type="entry name" value="TCRTETB"/>
</dbReference>
<feature type="transmembrane region" description="Helical" evidence="8">
    <location>
        <begin position="93"/>
        <end position="117"/>
    </location>
</feature>
<dbReference type="Pfam" id="PF07690">
    <property type="entry name" value="MFS_1"/>
    <property type="match status" value="1"/>
</dbReference>
<feature type="transmembrane region" description="Helical" evidence="8">
    <location>
        <begin position="186"/>
        <end position="204"/>
    </location>
</feature>
<feature type="transmembrane region" description="Helical" evidence="8">
    <location>
        <begin position="317"/>
        <end position="342"/>
    </location>
</feature>
<dbReference type="InterPro" id="IPR020846">
    <property type="entry name" value="MFS_dom"/>
</dbReference>
<dbReference type="GO" id="GO:0005886">
    <property type="term" value="C:plasma membrane"/>
    <property type="evidence" value="ECO:0007669"/>
    <property type="project" value="UniProtKB-SubCell"/>
</dbReference>
<dbReference type="PROSITE" id="PS50850">
    <property type="entry name" value="MFS"/>
    <property type="match status" value="1"/>
</dbReference>
<dbReference type="InterPro" id="IPR011701">
    <property type="entry name" value="MFS"/>
</dbReference>
<evidence type="ECO:0000313" key="10">
    <source>
        <dbReference type="EMBL" id="PCC54216.1"/>
    </source>
</evidence>
<feature type="transmembrane region" description="Helical" evidence="8">
    <location>
        <begin position="58"/>
        <end position="81"/>
    </location>
</feature>
<accession>A0A2A3ZRR7</accession>
<dbReference type="AlphaFoldDB" id="A0A2A3ZRR7"/>
<dbReference type="SUPFAM" id="SSF103473">
    <property type="entry name" value="MFS general substrate transporter"/>
    <property type="match status" value="1"/>
</dbReference>
<keyword evidence="3" id="KW-0813">Transport</keyword>
<keyword evidence="5 8" id="KW-0812">Transmembrane</keyword>
<feature type="transmembrane region" description="Helical" evidence="8">
    <location>
        <begin position="492"/>
        <end position="510"/>
    </location>
</feature>
<name>A0A2A3ZRR7_BREAU</name>
<dbReference type="NCBIfam" id="TIGR00711">
    <property type="entry name" value="efflux_EmrB"/>
    <property type="match status" value="1"/>
</dbReference>
<evidence type="ECO:0000313" key="11">
    <source>
        <dbReference type="Proteomes" id="UP000217881"/>
    </source>
</evidence>
<protein>
    <submittedName>
        <fullName evidence="10">MFS transporter</fullName>
    </submittedName>
</protein>
<evidence type="ECO:0000256" key="4">
    <source>
        <dbReference type="ARBA" id="ARBA00022475"/>
    </source>
</evidence>
<evidence type="ECO:0000256" key="5">
    <source>
        <dbReference type="ARBA" id="ARBA00022692"/>
    </source>
</evidence>
<evidence type="ECO:0000256" key="6">
    <source>
        <dbReference type="ARBA" id="ARBA00022989"/>
    </source>
</evidence>
<feature type="transmembrane region" description="Helical" evidence="8">
    <location>
        <begin position="454"/>
        <end position="472"/>
    </location>
</feature>
<proteinExistence type="inferred from homology"/>
<feature type="transmembrane region" description="Helical" evidence="8">
    <location>
        <begin position="407"/>
        <end position="433"/>
    </location>
</feature>
<dbReference type="InterPro" id="IPR036259">
    <property type="entry name" value="MFS_trans_sf"/>
</dbReference>
<evidence type="ECO:0000256" key="2">
    <source>
        <dbReference type="ARBA" id="ARBA00008537"/>
    </source>
</evidence>
<dbReference type="PANTHER" id="PTHR42718">
    <property type="entry name" value="MAJOR FACILITATOR SUPERFAMILY MULTIDRUG TRANSPORTER MFSC"/>
    <property type="match status" value="1"/>
</dbReference>
<sequence>MSFAVSELALAFRGRWLQKPVRPLITSLDRSTSLSSDTSPSRPNDPRADSIDPAGMRVIWLLLVAAFVAILNETTMAIAIPELNASLGIPPELGQWLTSAFMLTMAVVIPTTGFLLQRFSTRQIFLAAMILFSSGTLICLVAPGFTVLLVGRVVQAAGTGIMMPLLMTTMMNVVPAHSRGRMMGRVGLVISLAPAIGPTMSGIVLDSLGWRWLFAIVLPIALIALGLGAKWMTNLGESTHAPIDIVSVVLSVLAFGGIVFGLSQFGGGQAGGSTTGSAWTAIAAGLVFLGLFAWRQLILQKEDRALLDLRVFSAKNYVIAVVIMAVVSLAMFGTFSLLPLYLQNVAGLNATQSGLVLLPGSILMGVLAPVMGRIYDARGPRTLLVPGSVMIAASMFAYSMVGVGTPTWVLVVIQTVMSLGLAGSFTPLFSASLGSLDRKLYSHGSAALNTMQQVAGAAGTALLISIYSSALHSGEAAGRSVAESGSPGAHNAFLLAAVIALVPVVLSFFIKKPEDQEDAPAEEVPLVPETPAT</sequence>
<evidence type="ECO:0000256" key="3">
    <source>
        <dbReference type="ARBA" id="ARBA00022448"/>
    </source>
</evidence>
<keyword evidence="4" id="KW-1003">Cell membrane</keyword>
<feature type="domain" description="Major facilitator superfamily (MFS) profile" evidence="9">
    <location>
        <begin position="58"/>
        <end position="515"/>
    </location>
</feature>
<feature type="transmembrane region" description="Helical" evidence="8">
    <location>
        <begin position="241"/>
        <end position="265"/>
    </location>
</feature>
<dbReference type="PANTHER" id="PTHR42718:SF9">
    <property type="entry name" value="MAJOR FACILITATOR SUPERFAMILY MULTIDRUG TRANSPORTER MFSC"/>
    <property type="match status" value="1"/>
</dbReference>
<feature type="transmembrane region" description="Helical" evidence="8">
    <location>
        <begin position="210"/>
        <end position="229"/>
    </location>
</feature>
<reference evidence="10 11" key="1">
    <citation type="journal article" date="2017" name="Elife">
        <title>Extensive horizontal gene transfer in cheese-associated bacteria.</title>
        <authorList>
            <person name="Bonham K.S."/>
            <person name="Wolfe B.E."/>
            <person name="Dutton R.J."/>
        </authorList>
    </citation>
    <scope>NUCLEOTIDE SEQUENCE [LARGE SCALE GENOMIC DNA]</scope>
    <source>
        <strain evidence="10 11">738_8</strain>
    </source>
</reference>
<gene>
    <name evidence="10" type="ORF">CIK59_07545</name>
</gene>